<accession>A0A2M7YH31</accession>
<dbReference type="GO" id="GO:0015074">
    <property type="term" value="P:DNA integration"/>
    <property type="evidence" value="ECO:0007669"/>
    <property type="project" value="InterPro"/>
</dbReference>
<dbReference type="InterPro" id="IPR001584">
    <property type="entry name" value="Integrase_cat-core"/>
</dbReference>
<dbReference type="GO" id="GO:0003676">
    <property type="term" value="F:nucleic acid binding"/>
    <property type="evidence" value="ECO:0007669"/>
    <property type="project" value="InterPro"/>
</dbReference>
<evidence type="ECO:0000313" key="3">
    <source>
        <dbReference type="Proteomes" id="UP000229213"/>
    </source>
</evidence>
<name>A0A2M7YH31_9BACT</name>
<dbReference type="Gene3D" id="3.30.420.10">
    <property type="entry name" value="Ribonuclease H-like superfamily/Ribonuclease H"/>
    <property type="match status" value="1"/>
</dbReference>
<sequence>MQRAGSSGKTNPGTLRLKALGPDCYTQEGQSRSHGSSCPFRKTWPKATDYTRRTISKSFQRTRPNQGRAGGRRARAILVKKKDELELKGPLDGHFKHEVKRTVINVINNAVTCGLTQKQSCEIFGIAPRKFRRWANPKPVKPRTAWNKTLAHERDVIEAAAWEPELIGKPVSHIFVHGHESGKFFASLSTVYRILKAKNMVEPRKHWHRITPYVSAHALLGEGFSLLCYDGTQFKTDTGIIVWAIPVMILPQRYLLHIGHSINGISAGDLTQSIKEAYALLPEHLTVKLVAHSDRGSAMKASSTKQTIKELLGAPVHFGRPHTPDDQAWIEAFIKTLKYHRDAPRSFKLVDDILQWLTRVPDIYNNDPHSSLSYVTPLQALSGQKEVILNQRKQNLAVARLLRYTAWKAGRFSLLPAASEVVMQPA</sequence>
<dbReference type="EMBL" id="PFWI01000060">
    <property type="protein sequence ID" value="PJA62283.1"/>
    <property type="molecule type" value="Genomic_DNA"/>
</dbReference>
<gene>
    <name evidence="2" type="ORF">CO162_01905</name>
</gene>
<comment type="caution">
    <text evidence="2">The sequence shown here is derived from an EMBL/GenBank/DDBJ whole genome shotgun (WGS) entry which is preliminary data.</text>
</comment>
<dbReference type="Pfam" id="PF13683">
    <property type="entry name" value="rve_3"/>
    <property type="match status" value="1"/>
</dbReference>
<dbReference type="SUPFAM" id="SSF53098">
    <property type="entry name" value="Ribonuclease H-like"/>
    <property type="match status" value="1"/>
</dbReference>
<proteinExistence type="predicted"/>
<dbReference type="Proteomes" id="UP000229213">
    <property type="component" value="Unassembled WGS sequence"/>
</dbReference>
<evidence type="ECO:0000259" key="1">
    <source>
        <dbReference type="PROSITE" id="PS50994"/>
    </source>
</evidence>
<dbReference type="PROSITE" id="PS50994">
    <property type="entry name" value="INTEGRASE"/>
    <property type="match status" value="1"/>
</dbReference>
<dbReference type="InterPro" id="IPR036397">
    <property type="entry name" value="RNaseH_sf"/>
</dbReference>
<dbReference type="InterPro" id="IPR012337">
    <property type="entry name" value="RNaseH-like_sf"/>
</dbReference>
<organism evidence="2 3">
    <name type="scientific">bacterium (Candidatus Ratteibacteria) CG_4_9_14_3_um_filter_41_21</name>
    <dbReference type="NCBI Taxonomy" id="2014289"/>
    <lineage>
        <taxon>Bacteria</taxon>
        <taxon>Candidatus Ratteibacteria</taxon>
    </lineage>
</organism>
<evidence type="ECO:0000313" key="2">
    <source>
        <dbReference type="EMBL" id="PJA62283.1"/>
    </source>
</evidence>
<reference evidence="3" key="1">
    <citation type="submission" date="2017-09" db="EMBL/GenBank/DDBJ databases">
        <title>Depth-based differentiation of microbial function through sediment-hosted aquifers and enrichment of novel symbionts in the deep terrestrial subsurface.</title>
        <authorList>
            <person name="Probst A.J."/>
            <person name="Ladd B."/>
            <person name="Jarett J.K."/>
            <person name="Geller-Mcgrath D.E."/>
            <person name="Sieber C.M.K."/>
            <person name="Emerson J.B."/>
            <person name="Anantharaman K."/>
            <person name="Thomas B.C."/>
            <person name="Malmstrom R."/>
            <person name="Stieglmeier M."/>
            <person name="Klingl A."/>
            <person name="Woyke T."/>
            <person name="Ryan C.M."/>
            <person name="Banfield J.F."/>
        </authorList>
    </citation>
    <scope>NUCLEOTIDE SEQUENCE [LARGE SCALE GENOMIC DNA]</scope>
</reference>
<dbReference type="AlphaFoldDB" id="A0A2M7YH31"/>
<protein>
    <recommendedName>
        <fullName evidence="1">Integrase catalytic domain-containing protein</fullName>
    </recommendedName>
</protein>
<feature type="domain" description="Integrase catalytic" evidence="1">
    <location>
        <begin position="208"/>
        <end position="385"/>
    </location>
</feature>